<evidence type="ECO:0000313" key="2">
    <source>
        <dbReference type="Proteomes" id="UP000516093"/>
    </source>
</evidence>
<dbReference type="KEGG" id="hqi:H9L05_18085"/>
<evidence type="ECO:0000313" key="1">
    <source>
        <dbReference type="EMBL" id="QNP51832.1"/>
    </source>
</evidence>
<dbReference type="Proteomes" id="UP000516093">
    <property type="component" value="Chromosome"/>
</dbReference>
<dbReference type="EMBL" id="CP060784">
    <property type="protein sequence ID" value="QNP51832.1"/>
    <property type="molecule type" value="Genomic_DNA"/>
</dbReference>
<keyword evidence="2" id="KW-1185">Reference proteome</keyword>
<organism evidence="1 2">
    <name type="scientific">Hymenobacter qilianensis</name>
    <dbReference type="NCBI Taxonomy" id="1385715"/>
    <lineage>
        <taxon>Bacteria</taxon>
        <taxon>Pseudomonadati</taxon>
        <taxon>Bacteroidota</taxon>
        <taxon>Cytophagia</taxon>
        <taxon>Cytophagales</taxon>
        <taxon>Hymenobacteraceae</taxon>
        <taxon>Hymenobacter</taxon>
    </lineage>
</organism>
<proteinExistence type="predicted"/>
<protein>
    <submittedName>
        <fullName evidence="1">Uncharacterized protein</fullName>
    </submittedName>
</protein>
<gene>
    <name evidence="1" type="ORF">H9L05_18085</name>
</gene>
<reference evidence="1 2" key="1">
    <citation type="submission" date="2020-08" db="EMBL/GenBank/DDBJ databases">
        <title>Genome sequence of Hymenobacter qilianensis JCM 19763T.</title>
        <authorList>
            <person name="Hyun D.-W."/>
            <person name="Bae J.-W."/>
        </authorList>
    </citation>
    <scope>NUCLEOTIDE SEQUENCE [LARGE SCALE GENOMIC DNA]</scope>
    <source>
        <strain evidence="1 2">JCM 19763</strain>
    </source>
</reference>
<dbReference type="AlphaFoldDB" id="A0A7H0GU66"/>
<accession>A0A7H0GU66</accession>
<sequence>MPTPTSSGRVVLLASVLKPLNDTRMLGKFARTLLARPNVVVHVAGRRASTPKNAPTTCKPTSCWLVRA</sequence>
<dbReference type="RefSeq" id="WP_187732102.1">
    <property type="nucleotide sequence ID" value="NZ_CP060784.1"/>
</dbReference>
<name>A0A7H0GU66_9BACT</name>